<sequence length="465" mass="50898">MDETAQMLARELVGTDHLARQALARRTMLIAEFAVNYSVGHDDVMPVLAERRVALGPGAPSVSEFTCLEVAGLLGVTPRAAAGMIADAVNLRHRHPGLYARMIDLAIEPDRACAAARKCQELPQEVADEVTNKWLKVQHRHAWTSAFNQLARLVTNADPERAARRERRLRTQLGVHVWGLHEGTMNLTGRLETLDARYLDAAVERIAEILGAEHPECSKEVLRARALGVLSNPARALAMLQQAAQPTLPAGRGDAESPLSCPGPLCGTITTPLHKLRPRLGIAVHLHVDALGNLEGAARVDRAGHITVETLAEALQGIDITVQPVIDLNDVPAEDQYVPSARLREAVALAAPHELFPFSGRTTPSLDLDHTVPYRARGPGQTRLGNLAPLSRLVHRAKTRGSWTVEQPRSMLMVWRSPLGFRYEVHPRAGTRRVVESPWSTPAELLRADPPRIRGLDAPVEIVRD</sequence>
<gene>
    <name evidence="1" type="ORF">FOJ82_04280</name>
</gene>
<proteinExistence type="predicted"/>
<name>A0A553K5V4_9ACTN</name>
<reference evidence="1 2" key="1">
    <citation type="submission" date="2019-07" db="EMBL/GenBank/DDBJ databases">
        <authorList>
            <person name="Zhou L.-Y."/>
        </authorList>
    </citation>
    <scope>NUCLEOTIDE SEQUENCE [LARGE SCALE GENOMIC DNA]</scope>
    <source>
        <strain evidence="1 2">YIM 101269</strain>
    </source>
</reference>
<keyword evidence="2" id="KW-1185">Reference proteome</keyword>
<organism evidence="1 2">
    <name type="scientific">Tessaracoccus rhinocerotis</name>
    <dbReference type="NCBI Taxonomy" id="1689449"/>
    <lineage>
        <taxon>Bacteria</taxon>
        <taxon>Bacillati</taxon>
        <taxon>Actinomycetota</taxon>
        <taxon>Actinomycetes</taxon>
        <taxon>Propionibacteriales</taxon>
        <taxon>Propionibacteriaceae</taxon>
        <taxon>Tessaracoccus</taxon>
    </lineage>
</organism>
<comment type="caution">
    <text evidence="1">The sequence shown here is derived from an EMBL/GenBank/DDBJ whole genome shotgun (WGS) entry which is preliminary data.</text>
</comment>
<evidence type="ECO:0008006" key="3">
    <source>
        <dbReference type="Google" id="ProtNLM"/>
    </source>
</evidence>
<dbReference type="Proteomes" id="UP000317638">
    <property type="component" value="Unassembled WGS sequence"/>
</dbReference>
<dbReference type="OrthoDB" id="3790359at2"/>
<dbReference type="EMBL" id="VKKG01000001">
    <property type="protein sequence ID" value="TRY20089.1"/>
    <property type="molecule type" value="Genomic_DNA"/>
</dbReference>
<dbReference type="AlphaFoldDB" id="A0A553K5V4"/>
<accession>A0A553K5V4</accession>
<dbReference type="RefSeq" id="WP_143937173.1">
    <property type="nucleotide sequence ID" value="NZ_VKKG01000001.1"/>
</dbReference>
<protein>
    <recommendedName>
        <fullName evidence="3">DUF222 domain-containing protein</fullName>
    </recommendedName>
</protein>
<evidence type="ECO:0000313" key="1">
    <source>
        <dbReference type="EMBL" id="TRY20089.1"/>
    </source>
</evidence>
<evidence type="ECO:0000313" key="2">
    <source>
        <dbReference type="Proteomes" id="UP000317638"/>
    </source>
</evidence>